<dbReference type="PANTHER" id="PTHR34145:SF28">
    <property type="entry name" value="F-BOX DOMAIN-CONTAINING PROTEIN"/>
    <property type="match status" value="1"/>
</dbReference>
<dbReference type="Pfam" id="PF12937">
    <property type="entry name" value="F-box-like"/>
    <property type="match status" value="1"/>
</dbReference>
<dbReference type="InterPro" id="IPR055411">
    <property type="entry name" value="LRR_FXL15/At3g58940/PEG3-like"/>
</dbReference>
<dbReference type="Gene3D" id="1.20.1280.50">
    <property type="match status" value="1"/>
</dbReference>
<dbReference type="InterPro" id="IPR032675">
    <property type="entry name" value="LRR_dom_sf"/>
</dbReference>
<dbReference type="FunCoup" id="D8RKE2">
    <property type="interactions" value="1672"/>
</dbReference>
<evidence type="ECO:0000313" key="4">
    <source>
        <dbReference type="Proteomes" id="UP000001514"/>
    </source>
</evidence>
<dbReference type="CDD" id="cd09917">
    <property type="entry name" value="F-box_SF"/>
    <property type="match status" value="1"/>
</dbReference>
<name>D8RKE2_SELML</name>
<evidence type="ECO:0000259" key="2">
    <source>
        <dbReference type="Pfam" id="PF24758"/>
    </source>
</evidence>
<organism evidence="4">
    <name type="scientific">Selaginella moellendorffii</name>
    <name type="common">Spikemoss</name>
    <dbReference type="NCBI Taxonomy" id="88036"/>
    <lineage>
        <taxon>Eukaryota</taxon>
        <taxon>Viridiplantae</taxon>
        <taxon>Streptophyta</taxon>
        <taxon>Embryophyta</taxon>
        <taxon>Tracheophyta</taxon>
        <taxon>Lycopodiopsida</taxon>
        <taxon>Selaginellales</taxon>
        <taxon>Selaginellaceae</taxon>
        <taxon>Selaginella</taxon>
    </lineage>
</organism>
<dbReference type="InterPro" id="IPR001810">
    <property type="entry name" value="F-box_dom"/>
</dbReference>
<dbReference type="Proteomes" id="UP000001514">
    <property type="component" value="Unassembled WGS sequence"/>
</dbReference>
<dbReference type="OrthoDB" id="1885608at2759"/>
<dbReference type="PANTHER" id="PTHR34145">
    <property type="entry name" value="OS02G0105600 PROTEIN"/>
    <property type="match status" value="1"/>
</dbReference>
<dbReference type="InterPro" id="IPR053772">
    <property type="entry name" value="At1g61320/At1g61330-like"/>
</dbReference>
<dbReference type="Gramene" id="EFJ27427">
    <property type="protein sequence ID" value="EFJ27427"/>
    <property type="gene ID" value="SELMODRAFT_441531"/>
</dbReference>
<dbReference type="Pfam" id="PF24758">
    <property type="entry name" value="LRR_At5g56370"/>
    <property type="match status" value="1"/>
</dbReference>
<feature type="domain" description="F-box/LRR-repeat protein 15/At3g58940/PEG3-like LRR" evidence="2">
    <location>
        <begin position="119"/>
        <end position="250"/>
    </location>
</feature>
<protein>
    <submittedName>
        <fullName evidence="3">Uncharacterized protein</fullName>
    </submittedName>
</protein>
<dbReference type="EMBL" id="GL377582">
    <property type="protein sequence ID" value="EFJ27427.1"/>
    <property type="molecule type" value="Genomic_DNA"/>
</dbReference>
<dbReference type="SUPFAM" id="SSF52047">
    <property type="entry name" value="RNI-like"/>
    <property type="match status" value="1"/>
</dbReference>
<sequence>MEEEGQEVCFDALPDSVACAILSKLRDAQTVAQCAAVCRRWRALCAAVDALSFESFQLFEKRVGRASKASCLEAIVSRMLLRSDGVRELGICYHPVEWPWIRGDHFSEDKVCAWLGHVRASLEKLVLVDPNRERPQPLKLLQLSHCPRLRWLNLCYGIIPDLPGDMKRMESLRTCVLDLIAITDSALEALLLLCPCLEDLRLNSCKGLRAPSLVSPRLASLELVHEMDMCEATVACLSLDTPKLTRLSLSYVEELIADGEALLELGLLCHVRPRIRDLSYLTALQMKGEVWLLESIVELVRLGANVTQLHVDAVIDNKSPIQLDALFRHLPLLTKLYIGADMFECVQAGAAGVTGSATLRLPRLEEIVAVVCSGSNGCIAVLATLLRCSSSLRSLRINAHQLSKGVGNITFFTDVLGLQREFSQVEIVLDCPYTLL</sequence>
<keyword evidence="4" id="KW-1185">Reference proteome</keyword>
<reference evidence="3 4" key="1">
    <citation type="journal article" date="2011" name="Science">
        <title>The Selaginella genome identifies genetic changes associated with the evolution of vascular plants.</title>
        <authorList>
            <person name="Banks J.A."/>
            <person name="Nishiyama T."/>
            <person name="Hasebe M."/>
            <person name="Bowman J.L."/>
            <person name="Gribskov M."/>
            <person name="dePamphilis C."/>
            <person name="Albert V.A."/>
            <person name="Aono N."/>
            <person name="Aoyama T."/>
            <person name="Ambrose B.A."/>
            <person name="Ashton N.W."/>
            <person name="Axtell M.J."/>
            <person name="Barker E."/>
            <person name="Barker M.S."/>
            <person name="Bennetzen J.L."/>
            <person name="Bonawitz N.D."/>
            <person name="Chapple C."/>
            <person name="Cheng C."/>
            <person name="Correa L.G."/>
            <person name="Dacre M."/>
            <person name="DeBarry J."/>
            <person name="Dreyer I."/>
            <person name="Elias M."/>
            <person name="Engstrom E.M."/>
            <person name="Estelle M."/>
            <person name="Feng L."/>
            <person name="Finet C."/>
            <person name="Floyd S.K."/>
            <person name="Frommer W.B."/>
            <person name="Fujita T."/>
            <person name="Gramzow L."/>
            <person name="Gutensohn M."/>
            <person name="Harholt J."/>
            <person name="Hattori M."/>
            <person name="Heyl A."/>
            <person name="Hirai T."/>
            <person name="Hiwatashi Y."/>
            <person name="Ishikawa M."/>
            <person name="Iwata M."/>
            <person name="Karol K.G."/>
            <person name="Koehler B."/>
            <person name="Kolukisaoglu U."/>
            <person name="Kubo M."/>
            <person name="Kurata T."/>
            <person name="Lalonde S."/>
            <person name="Li K."/>
            <person name="Li Y."/>
            <person name="Litt A."/>
            <person name="Lyons E."/>
            <person name="Manning G."/>
            <person name="Maruyama T."/>
            <person name="Michael T.P."/>
            <person name="Mikami K."/>
            <person name="Miyazaki S."/>
            <person name="Morinaga S."/>
            <person name="Murata T."/>
            <person name="Mueller-Roeber B."/>
            <person name="Nelson D.R."/>
            <person name="Obara M."/>
            <person name="Oguri Y."/>
            <person name="Olmstead R.G."/>
            <person name="Onodera N."/>
            <person name="Petersen B.L."/>
            <person name="Pils B."/>
            <person name="Prigge M."/>
            <person name="Rensing S.A."/>
            <person name="Riano-Pachon D.M."/>
            <person name="Roberts A.W."/>
            <person name="Sato Y."/>
            <person name="Scheller H.V."/>
            <person name="Schulz B."/>
            <person name="Schulz C."/>
            <person name="Shakirov E.V."/>
            <person name="Shibagaki N."/>
            <person name="Shinohara N."/>
            <person name="Shippen D.E."/>
            <person name="Soerensen I."/>
            <person name="Sotooka R."/>
            <person name="Sugimoto N."/>
            <person name="Sugita M."/>
            <person name="Sumikawa N."/>
            <person name="Tanurdzic M."/>
            <person name="Theissen G."/>
            <person name="Ulvskov P."/>
            <person name="Wakazuki S."/>
            <person name="Weng J.K."/>
            <person name="Willats W.W."/>
            <person name="Wipf D."/>
            <person name="Wolf P.G."/>
            <person name="Yang L."/>
            <person name="Zimmer A.D."/>
            <person name="Zhu Q."/>
            <person name="Mitros T."/>
            <person name="Hellsten U."/>
            <person name="Loque D."/>
            <person name="Otillar R."/>
            <person name="Salamov A."/>
            <person name="Schmutz J."/>
            <person name="Shapiro H."/>
            <person name="Lindquist E."/>
            <person name="Lucas S."/>
            <person name="Rokhsar D."/>
            <person name="Grigoriev I.V."/>
        </authorList>
    </citation>
    <scope>NUCLEOTIDE SEQUENCE [LARGE SCALE GENOMIC DNA]</scope>
</reference>
<accession>D8RKE2</accession>
<dbReference type="SUPFAM" id="SSF81383">
    <property type="entry name" value="F-box domain"/>
    <property type="match status" value="1"/>
</dbReference>
<dbReference type="KEGG" id="smo:SELMODRAFT_441531"/>
<dbReference type="Gene3D" id="3.80.10.10">
    <property type="entry name" value="Ribonuclease Inhibitor"/>
    <property type="match status" value="1"/>
</dbReference>
<dbReference type="HOGENOM" id="CLU_604683_0_0_1"/>
<evidence type="ECO:0000313" key="3">
    <source>
        <dbReference type="EMBL" id="EFJ27427.1"/>
    </source>
</evidence>
<dbReference type="AlphaFoldDB" id="D8RKE2"/>
<proteinExistence type="predicted"/>
<gene>
    <name evidence="3" type="ORF">SELMODRAFT_441531</name>
</gene>
<feature type="domain" description="F-box" evidence="1">
    <location>
        <begin position="10"/>
        <end position="46"/>
    </location>
</feature>
<dbReference type="InterPro" id="IPR036047">
    <property type="entry name" value="F-box-like_dom_sf"/>
</dbReference>
<dbReference type="OMA" id="ENIMVVI"/>
<evidence type="ECO:0000259" key="1">
    <source>
        <dbReference type="Pfam" id="PF12937"/>
    </source>
</evidence>
<dbReference type="InParanoid" id="D8RKE2"/>